<dbReference type="InterPro" id="IPR051274">
    <property type="entry name" value="3-5_Exoribonuclease"/>
</dbReference>
<evidence type="ECO:0000313" key="7">
    <source>
        <dbReference type="Proteomes" id="UP001479436"/>
    </source>
</evidence>
<reference evidence="6 7" key="1">
    <citation type="submission" date="2023-04" db="EMBL/GenBank/DDBJ databases">
        <title>Genome of Basidiobolus ranarum AG-B5.</title>
        <authorList>
            <person name="Stajich J.E."/>
            <person name="Carter-House D."/>
            <person name="Gryganskyi A."/>
        </authorList>
    </citation>
    <scope>NUCLEOTIDE SEQUENCE [LARGE SCALE GENOMIC DNA]</scope>
    <source>
        <strain evidence="6 7">AG-B5</strain>
    </source>
</reference>
<dbReference type="Proteomes" id="UP001479436">
    <property type="component" value="Unassembled WGS sequence"/>
</dbReference>
<evidence type="ECO:0000256" key="3">
    <source>
        <dbReference type="ARBA" id="ARBA00022839"/>
    </source>
</evidence>
<accession>A0ABR2VXM2</accession>
<dbReference type="SUPFAM" id="SSF54928">
    <property type="entry name" value="RNA-binding domain, RBD"/>
    <property type="match status" value="2"/>
</dbReference>
<evidence type="ECO:0000256" key="4">
    <source>
        <dbReference type="PROSITE-ProRule" id="PRU00176"/>
    </source>
</evidence>
<keyword evidence="3" id="KW-0269">Exonuclease</keyword>
<dbReference type="InterPro" id="IPR047201">
    <property type="entry name" value="ERI-1_3'hExo-like"/>
</dbReference>
<keyword evidence="1" id="KW-0540">Nuclease</keyword>
<dbReference type="SMART" id="SM00360">
    <property type="entry name" value="RRM"/>
    <property type="match status" value="2"/>
</dbReference>
<dbReference type="Gene3D" id="3.30.70.330">
    <property type="match status" value="2"/>
</dbReference>
<dbReference type="InterPro" id="IPR013520">
    <property type="entry name" value="Ribonucl_H"/>
</dbReference>
<dbReference type="Pfam" id="PF00076">
    <property type="entry name" value="RRM_1"/>
    <property type="match status" value="1"/>
</dbReference>
<keyword evidence="7" id="KW-1185">Reference proteome</keyword>
<dbReference type="CDD" id="cd06133">
    <property type="entry name" value="ERI-1_3'hExo_like"/>
    <property type="match status" value="1"/>
</dbReference>
<dbReference type="InterPro" id="IPR035979">
    <property type="entry name" value="RBD_domain_sf"/>
</dbReference>
<sequence>MSSRLHASKKTEIPYDYMIIMDLEATCDENPEDPTNIQFPKDKSEIIEFSWVVYDAKTLDVIKKQQSYCKPENTPITPYCIELTKITAEMVENAGTLQNAVDTMDEFIQKNILDKGKSFCFVTHGPWDLKIQFPREAKNKGLRIPSYLQQCTLFDLKVEFYNWLAHHPEHRPSNSMLITMCNTLKSQIVEPQHSGINDCLTIGNIIESMISYQHQDVFKNAADLAKIRTDFLNSQSNYVFFGGLPIKTSHPEIVAWLKENGIRFHDIWMCRNLYRRPTGTGFAILENHQDALKFLELNGSTFRNRAVEVIPSTKDIFQDHEAKLASWPGPYGVLLNDFVEEKSRIVHLSEIPYKVTQSELELWFASNNLKAKETWLISDENNRSTGFGFAVFNTHQEALSCLGMLNKTLNGRHVKIYPSGEEMFNMTKPYRKLFPITMGRPQPPTFRATTSSRSNQVRAASNSSRRLHTFNFHIASNATSVTTKFAPRLIQSKHVHTTLFKPTSILHTLRQLCRK</sequence>
<dbReference type="EMBL" id="JASJQH010007424">
    <property type="protein sequence ID" value="KAK9709241.1"/>
    <property type="molecule type" value="Genomic_DNA"/>
</dbReference>
<comment type="caution">
    <text evidence="6">The sequence shown here is derived from an EMBL/GenBank/DDBJ whole genome shotgun (WGS) entry which is preliminary data.</text>
</comment>
<evidence type="ECO:0000256" key="1">
    <source>
        <dbReference type="ARBA" id="ARBA00022722"/>
    </source>
</evidence>
<evidence type="ECO:0000259" key="5">
    <source>
        <dbReference type="PROSITE" id="PS50102"/>
    </source>
</evidence>
<dbReference type="InterPro" id="IPR012337">
    <property type="entry name" value="RNaseH-like_sf"/>
</dbReference>
<dbReference type="PANTHER" id="PTHR23044:SF61">
    <property type="entry name" value="3'-5' EXORIBONUCLEASE 1-RELATED"/>
    <property type="match status" value="1"/>
</dbReference>
<organism evidence="6 7">
    <name type="scientific">Basidiobolus ranarum</name>
    <dbReference type="NCBI Taxonomy" id="34480"/>
    <lineage>
        <taxon>Eukaryota</taxon>
        <taxon>Fungi</taxon>
        <taxon>Fungi incertae sedis</taxon>
        <taxon>Zoopagomycota</taxon>
        <taxon>Entomophthoromycotina</taxon>
        <taxon>Basidiobolomycetes</taxon>
        <taxon>Basidiobolales</taxon>
        <taxon>Basidiobolaceae</taxon>
        <taxon>Basidiobolus</taxon>
    </lineage>
</organism>
<dbReference type="Gene3D" id="3.30.420.10">
    <property type="entry name" value="Ribonuclease H-like superfamily/Ribonuclease H"/>
    <property type="match status" value="1"/>
</dbReference>
<gene>
    <name evidence="6" type="primary">NRP1_2</name>
    <name evidence="6" type="ORF">K7432_009159</name>
</gene>
<feature type="domain" description="RRM" evidence="5">
    <location>
        <begin position="237"/>
        <end position="314"/>
    </location>
</feature>
<dbReference type="InterPro" id="IPR012677">
    <property type="entry name" value="Nucleotide-bd_a/b_plait_sf"/>
</dbReference>
<feature type="domain" description="RRM" evidence="5">
    <location>
        <begin position="344"/>
        <end position="421"/>
    </location>
</feature>
<evidence type="ECO:0000256" key="2">
    <source>
        <dbReference type="ARBA" id="ARBA00022801"/>
    </source>
</evidence>
<dbReference type="SMART" id="SM00479">
    <property type="entry name" value="EXOIII"/>
    <property type="match status" value="1"/>
</dbReference>
<dbReference type="PANTHER" id="PTHR23044">
    <property type="entry name" value="3'-5' EXONUCLEASE ERI1-RELATED"/>
    <property type="match status" value="1"/>
</dbReference>
<dbReference type="PROSITE" id="PS50102">
    <property type="entry name" value="RRM"/>
    <property type="match status" value="2"/>
</dbReference>
<name>A0ABR2VXM2_9FUNG</name>
<keyword evidence="4" id="KW-0694">RNA-binding</keyword>
<dbReference type="InterPro" id="IPR000504">
    <property type="entry name" value="RRM_dom"/>
</dbReference>
<evidence type="ECO:0000313" key="6">
    <source>
        <dbReference type="EMBL" id="KAK9709241.1"/>
    </source>
</evidence>
<dbReference type="Pfam" id="PF00929">
    <property type="entry name" value="RNase_T"/>
    <property type="match status" value="1"/>
</dbReference>
<dbReference type="SUPFAM" id="SSF53098">
    <property type="entry name" value="Ribonuclease H-like"/>
    <property type="match status" value="1"/>
</dbReference>
<keyword evidence="2" id="KW-0378">Hydrolase</keyword>
<proteinExistence type="predicted"/>
<protein>
    <submittedName>
        <fullName evidence="6">Asparagine-rich protein (ARP protein)</fullName>
    </submittedName>
</protein>
<dbReference type="InterPro" id="IPR036397">
    <property type="entry name" value="RNaseH_sf"/>
</dbReference>